<dbReference type="Proteomes" id="UP000535838">
    <property type="component" value="Unassembled WGS sequence"/>
</dbReference>
<evidence type="ECO:0000259" key="3">
    <source>
        <dbReference type="Pfam" id="PF13478"/>
    </source>
</evidence>
<dbReference type="Gene3D" id="3.40.50.720">
    <property type="entry name" value="NAD(P)-binding Rossmann-like Domain"/>
    <property type="match status" value="1"/>
</dbReference>
<evidence type="ECO:0000259" key="2">
    <source>
        <dbReference type="Pfam" id="PF02625"/>
    </source>
</evidence>
<dbReference type="AlphaFoldDB" id="A0A841SXM0"/>
<feature type="region of interest" description="Disordered" evidence="1">
    <location>
        <begin position="314"/>
        <end position="348"/>
    </location>
</feature>
<dbReference type="InterPro" id="IPR027051">
    <property type="entry name" value="XdhC_Rossmann_dom"/>
</dbReference>
<feature type="domain" description="XdhC Rossmann" evidence="3">
    <location>
        <begin position="169"/>
        <end position="303"/>
    </location>
</feature>
<protein>
    <submittedName>
        <fullName evidence="4">XdhC family protein</fullName>
    </submittedName>
</protein>
<sequence length="348" mass="36994">MDAYEILRYAALDGGPSVLATVIGAEGHSYRKAGAAMLFIGEGGELGSISPGCLESDLRERVPAVLASGEPELISYNMEPDEDALWGEAIGCGGKLLILLEPLAGELAERLKAAYLANESGESVVFIRRKANGRIHYRLKPADEGGDLGSSEEAGERLLEQRFEPRARLILFGAGIDMEPVYRIALRIGFKAAVADWRPRLVTADRFPGAELAAGGADAIVRELAIGSRDYVLLCGHQMQRDREMLERVLPLTPAYLGVMGSRKRIRTLFDGLPMPSFVRAPVGLDIGGEGPDEIAVSIAAELIAVRQSRAKQRAPGGDSIAGNGDLFGGGTEQPDGATQAVPGACAW</sequence>
<name>A0A841SXM0_9BACL</name>
<comment type="caution">
    <text evidence="4">The sequence shown here is derived from an EMBL/GenBank/DDBJ whole genome shotgun (WGS) entry which is preliminary data.</text>
</comment>
<evidence type="ECO:0000256" key="1">
    <source>
        <dbReference type="SAM" id="MobiDB-lite"/>
    </source>
</evidence>
<evidence type="ECO:0000313" key="5">
    <source>
        <dbReference type="Proteomes" id="UP000535838"/>
    </source>
</evidence>
<dbReference type="PANTHER" id="PTHR30388">
    <property type="entry name" value="ALDEHYDE OXIDOREDUCTASE MOLYBDENUM COFACTOR ASSEMBLY PROTEIN"/>
    <property type="match status" value="1"/>
</dbReference>
<reference evidence="4 5" key="1">
    <citation type="submission" date="2020-08" db="EMBL/GenBank/DDBJ databases">
        <title>Cohnella phylogeny.</title>
        <authorList>
            <person name="Dunlap C."/>
        </authorList>
    </citation>
    <scope>NUCLEOTIDE SEQUENCE [LARGE SCALE GENOMIC DNA]</scope>
    <source>
        <strain evidence="4 5">DSM 25241</strain>
    </source>
</reference>
<feature type="domain" description="XdhC- CoxI" evidence="2">
    <location>
        <begin position="13"/>
        <end position="76"/>
    </location>
</feature>
<dbReference type="EMBL" id="JACJVQ010000019">
    <property type="protein sequence ID" value="MBB6636654.1"/>
    <property type="molecule type" value="Genomic_DNA"/>
</dbReference>
<proteinExistence type="predicted"/>
<gene>
    <name evidence="4" type="ORF">H7B67_21225</name>
</gene>
<organism evidence="4 5">
    <name type="scientific">Cohnella thailandensis</name>
    <dbReference type="NCBI Taxonomy" id="557557"/>
    <lineage>
        <taxon>Bacteria</taxon>
        <taxon>Bacillati</taxon>
        <taxon>Bacillota</taxon>
        <taxon>Bacilli</taxon>
        <taxon>Bacillales</taxon>
        <taxon>Paenibacillaceae</taxon>
        <taxon>Cohnella</taxon>
    </lineage>
</organism>
<dbReference type="InterPro" id="IPR052698">
    <property type="entry name" value="MoCofactor_Util/Proc"/>
</dbReference>
<dbReference type="PANTHER" id="PTHR30388:SF6">
    <property type="entry name" value="XANTHINE DEHYDROGENASE SUBUNIT A-RELATED"/>
    <property type="match status" value="1"/>
</dbReference>
<accession>A0A841SXM0</accession>
<dbReference type="Pfam" id="PF02625">
    <property type="entry name" value="XdhC_CoxI"/>
    <property type="match status" value="1"/>
</dbReference>
<evidence type="ECO:0000313" key="4">
    <source>
        <dbReference type="EMBL" id="MBB6636654.1"/>
    </source>
</evidence>
<keyword evidence="5" id="KW-1185">Reference proteome</keyword>
<dbReference type="Pfam" id="PF13478">
    <property type="entry name" value="XdhC_C"/>
    <property type="match status" value="1"/>
</dbReference>
<dbReference type="InterPro" id="IPR003777">
    <property type="entry name" value="XdhC_CoxI"/>
</dbReference>